<accession>A0A834G8R4</accession>
<dbReference type="AlphaFoldDB" id="A0A834G8R4"/>
<keyword evidence="2" id="KW-1185">Reference proteome</keyword>
<name>A0A834G8R4_RHOSS</name>
<dbReference type="EMBL" id="WJXA01000011">
    <property type="protein sequence ID" value="KAF7128147.1"/>
    <property type="molecule type" value="Genomic_DNA"/>
</dbReference>
<evidence type="ECO:0000313" key="2">
    <source>
        <dbReference type="Proteomes" id="UP000626092"/>
    </source>
</evidence>
<organism evidence="1 2">
    <name type="scientific">Rhododendron simsii</name>
    <name type="common">Sims's rhododendron</name>
    <dbReference type="NCBI Taxonomy" id="118357"/>
    <lineage>
        <taxon>Eukaryota</taxon>
        <taxon>Viridiplantae</taxon>
        <taxon>Streptophyta</taxon>
        <taxon>Embryophyta</taxon>
        <taxon>Tracheophyta</taxon>
        <taxon>Spermatophyta</taxon>
        <taxon>Magnoliopsida</taxon>
        <taxon>eudicotyledons</taxon>
        <taxon>Gunneridae</taxon>
        <taxon>Pentapetalae</taxon>
        <taxon>asterids</taxon>
        <taxon>Ericales</taxon>
        <taxon>Ericaceae</taxon>
        <taxon>Ericoideae</taxon>
        <taxon>Rhodoreae</taxon>
        <taxon>Rhododendron</taxon>
    </lineage>
</organism>
<evidence type="ECO:0000313" key="1">
    <source>
        <dbReference type="EMBL" id="KAF7128147.1"/>
    </source>
</evidence>
<gene>
    <name evidence="1" type="ORF">RHSIM_Rhsim11G0118100</name>
</gene>
<reference evidence="1" key="1">
    <citation type="submission" date="2019-11" db="EMBL/GenBank/DDBJ databases">
        <authorList>
            <person name="Liu Y."/>
            <person name="Hou J."/>
            <person name="Li T.-Q."/>
            <person name="Guan C.-H."/>
            <person name="Wu X."/>
            <person name="Wu H.-Z."/>
            <person name="Ling F."/>
            <person name="Zhang R."/>
            <person name="Shi X.-G."/>
            <person name="Ren J.-P."/>
            <person name="Chen E.-F."/>
            <person name="Sun J.-M."/>
        </authorList>
    </citation>
    <scope>NUCLEOTIDE SEQUENCE</scope>
    <source>
        <strain evidence="1">Adult_tree_wgs_1</strain>
        <tissue evidence="1">Leaves</tissue>
    </source>
</reference>
<dbReference type="Proteomes" id="UP000626092">
    <property type="component" value="Unassembled WGS sequence"/>
</dbReference>
<proteinExistence type="predicted"/>
<sequence length="172" mass="19436">MKLAKAIKKLKFWSRKKKKNKYYIKEHTPPPPTFHYYHSWVPVQPSAPPLPPWFDHEQDQYSHFGQDSGMASSSRAEFSSTQEEIAPDLNSMYSISASNVGNDTSYQQHMVSTPVFGVPVLPAVRRREKAAGFFGCFVGIGRHLIRCFFPCFHTFGKDSLVHEALTIAGLGT</sequence>
<protein>
    <submittedName>
        <fullName evidence="1">Uncharacterized protein</fullName>
    </submittedName>
</protein>
<comment type="caution">
    <text evidence="1">The sequence shown here is derived from an EMBL/GenBank/DDBJ whole genome shotgun (WGS) entry which is preliminary data.</text>
</comment>
<dbReference type="OrthoDB" id="1433808at2759"/>